<keyword evidence="1" id="KW-0472">Membrane</keyword>
<feature type="transmembrane region" description="Helical" evidence="1">
    <location>
        <begin position="233"/>
        <end position="254"/>
    </location>
</feature>
<proteinExistence type="predicted"/>
<evidence type="ECO:0000313" key="4">
    <source>
        <dbReference type="Proteomes" id="UP000623467"/>
    </source>
</evidence>
<name>A0A8H7D7C2_9AGAR</name>
<evidence type="ECO:0000256" key="1">
    <source>
        <dbReference type="SAM" id="Phobius"/>
    </source>
</evidence>
<evidence type="ECO:0000259" key="2">
    <source>
        <dbReference type="Pfam" id="PF20152"/>
    </source>
</evidence>
<feature type="transmembrane region" description="Helical" evidence="1">
    <location>
        <begin position="161"/>
        <end position="180"/>
    </location>
</feature>
<accession>A0A8H7D7C2</accession>
<keyword evidence="4" id="KW-1185">Reference proteome</keyword>
<comment type="caution">
    <text evidence="3">The sequence shown here is derived from an EMBL/GenBank/DDBJ whole genome shotgun (WGS) entry which is preliminary data.</text>
</comment>
<protein>
    <recommendedName>
        <fullName evidence="2">DUF6534 domain-containing protein</fullName>
    </recommendedName>
</protein>
<dbReference type="OrthoDB" id="3206554at2759"/>
<gene>
    <name evidence="3" type="ORF">MSAN_01186400</name>
</gene>
<keyword evidence="1" id="KW-0812">Transmembrane</keyword>
<dbReference type="Pfam" id="PF20152">
    <property type="entry name" value="DUF6534"/>
    <property type="match status" value="1"/>
</dbReference>
<keyword evidence="1" id="KW-1133">Transmembrane helix</keyword>
<feature type="transmembrane region" description="Helical" evidence="1">
    <location>
        <begin position="49"/>
        <end position="70"/>
    </location>
</feature>
<dbReference type="AlphaFoldDB" id="A0A8H7D7C2"/>
<dbReference type="Proteomes" id="UP000623467">
    <property type="component" value="Unassembled WGS sequence"/>
</dbReference>
<organism evidence="3 4">
    <name type="scientific">Mycena sanguinolenta</name>
    <dbReference type="NCBI Taxonomy" id="230812"/>
    <lineage>
        <taxon>Eukaryota</taxon>
        <taxon>Fungi</taxon>
        <taxon>Dikarya</taxon>
        <taxon>Basidiomycota</taxon>
        <taxon>Agaricomycotina</taxon>
        <taxon>Agaricomycetes</taxon>
        <taxon>Agaricomycetidae</taxon>
        <taxon>Agaricales</taxon>
        <taxon>Marasmiineae</taxon>
        <taxon>Mycenaceae</taxon>
        <taxon>Mycena</taxon>
    </lineage>
</organism>
<reference evidence="3" key="1">
    <citation type="submission" date="2020-05" db="EMBL/GenBank/DDBJ databases">
        <title>Mycena genomes resolve the evolution of fungal bioluminescence.</title>
        <authorList>
            <person name="Tsai I.J."/>
        </authorList>
    </citation>
    <scope>NUCLEOTIDE SEQUENCE</scope>
    <source>
        <strain evidence="3">160909Yilan</strain>
    </source>
</reference>
<dbReference type="PANTHER" id="PTHR40465:SF1">
    <property type="entry name" value="DUF6534 DOMAIN-CONTAINING PROTEIN"/>
    <property type="match status" value="1"/>
</dbReference>
<feature type="transmembrane region" description="Helical" evidence="1">
    <location>
        <begin position="201"/>
        <end position="227"/>
    </location>
</feature>
<sequence length="316" mass="36144">MVEGLDSLPLTVGALVGGCMTAVGLSAIVGFQVFLYFQLFTQDTLLYKCLVAWIWIIDTGHTFAICTMIWQYAVVNYNNPAKLLEIVSAYPVHIIMTVIATLNANAFYTWRLHKMSKSNWWLTGPLCLLCLARTILGLFVATEMLRSNTRTWEHIHAHFEIGEVTSWTISATTDIVISLARYYYLRDLKQGYMPTQEMVDAVVIFTVNDGLLTCAIVITLVTCFFSMKKNFVWIALFMTLAKLFSNSILTTLNLRNWYRHRHRPMGILLTRHIATRDTVHSHKSTQFSTHDDIRHIPATVEVFVDKEVEYAVGRYN</sequence>
<feature type="transmembrane region" description="Helical" evidence="1">
    <location>
        <begin position="12"/>
        <end position="37"/>
    </location>
</feature>
<evidence type="ECO:0000313" key="3">
    <source>
        <dbReference type="EMBL" id="KAF7361528.1"/>
    </source>
</evidence>
<dbReference type="PANTHER" id="PTHR40465">
    <property type="entry name" value="CHROMOSOME 1, WHOLE GENOME SHOTGUN SEQUENCE"/>
    <property type="match status" value="1"/>
</dbReference>
<feature type="domain" description="DUF6534" evidence="2">
    <location>
        <begin position="170"/>
        <end position="256"/>
    </location>
</feature>
<feature type="transmembrane region" description="Helical" evidence="1">
    <location>
        <begin position="120"/>
        <end position="141"/>
    </location>
</feature>
<feature type="transmembrane region" description="Helical" evidence="1">
    <location>
        <begin position="90"/>
        <end position="108"/>
    </location>
</feature>
<dbReference type="EMBL" id="JACAZH010000008">
    <property type="protein sequence ID" value="KAF7361528.1"/>
    <property type="molecule type" value="Genomic_DNA"/>
</dbReference>
<dbReference type="InterPro" id="IPR045339">
    <property type="entry name" value="DUF6534"/>
</dbReference>